<reference evidence="8 9" key="1">
    <citation type="journal article" date="2010" name="PLoS ONE">
        <title>The glycobiome of the rumen bacterium Butyrivibrio proteoclasticus B316(T) highlights adaptation to a polysaccharide-rich environment.</title>
        <authorList>
            <person name="Kelly W.J."/>
            <person name="Leahy S.C."/>
            <person name="Altermann E."/>
            <person name="Yeoman C.J."/>
            <person name="Dunne J.C."/>
            <person name="Kong Z."/>
            <person name="Pacheco D.M."/>
            <person name="Li D."/>
            <person name="Noel S.J."/>
            <person name="Moon C.D."/>
            <person name="Cookson A.L."/>
            <person name="Attwood G.T."/>
        </authorList>
    </citation>
    <scope>NUCLEOTIDE SEQUENCE [LARGE SCALE GENOMIC DNA]</scope>
    <source>
        <strain evidence="9">ATCC 51982 / DSM 14932 / B316</strain>
    </source>
</reference>
<evidence type="ECO:0000259" key="7">
    <source>
        <dbReference type="Pfam" id="PF09335"/>
    </source>
</evidence>
<feature type="domain" description="VTT" evidence="7">
    <location>
        <begin position="72"/>
        <end position="187"/>
    </location>
</feature>
<dbReference type="Pfam" id="PF09335">
    <property type="entry name" value="VTT_dom"/>
    <property type="match status" value="1"/>
</dbReference>
<name>E0RXV3_BUTPB</name>
<keyword evidence="9" id="KW-1185">Reference proteome</keyword>
<keyword evidence="2 6" id="KW-1003">Cell membrane</keyword>
<sequence>MHANSKRSLVRTSIIIIFIAVFLLGIYYFIGRPMIAFVGDVDAFRAYVEEKGILAYLVFGLFVFFQTLSNCIPGLPFYLTAGFILGGVKGAILCDFFATLGNTAAFLIGKKFGRSFLLYLFPEDKLTRVEELIFNKNPILVHIMFMFLPLPKDTYAWLGFYSGENVIMWLLITFVARFPHIFLYTFSAEKMIDNQYGFFILGAVIAVLVYLVVVVYLKKNKKQSKKNK</sequence>
<dbReference type="PANTHER" id="PTHR12677">
    <property type="entry name" value="GOLGI APPARATUS MEMBRANE PROTEIN TVP38-RELATED"/>
    <property type="match status" value="1"/>
</dbReference>
<evidence type="ECO:0000313" key="9">
    <source>
        <dbReference type="Proteomes" id="UP000001299"/>
    </source>
</evidence>
<accession>E0RXV3</accession>
<dbReference type="InterPro" id="IPR015414">
    <property type="entry name" value="TMEM64"/>
</dbReference>
<dbReference type="EMBL" id="CP001810">
    <property type="protein sequence ID" value="ADL34679.1"/>
    <property type="molecule type" value="Genomic_DNA"/>
</dbReference>
<evidence type="ECO:0000256" key="2">
    <source>
        <dbReference type="ARBA" id="ARBA00022475"/>
    </source>
</evidence>
<evidence type="ECO:0000256" key="4">
    <source>
        <dbReference type="ARBA" id="ARBA00022989"/>
    </source>
</evidence>
<protein>
    <recommendedName>
        <fullName evidence="6">TVP38/TMEM64 family membrane protein</fullName>
    </recommendedName>
</protein>
<evidence type="ECO:0000313" key="8">
    <source>
        <dbReference type="EMBL" id="ADL34679.1"/>
    </source>
</evidence>
<dbReference type="HOGENOM" id="CLU_1212963_0_0_9"/>
<organism evidence="8 9">
    <name type="scientific">Butyrivibrio proteoclasticus (strain ATCC 51982 / DSM 14932 / B316)</name>
    <name type="common">Clostridium proteoclasticum</name>
    <dbReference type="NCBI Taxonomy" id="515622"/>
    <lineage>
        <taxon>Bacteria</taxon>
        <taxon>Bacillati</taxon>
        <taxon>Bacillota</taxon>
        <taxon>Clostridia</taxon>
        <taxon>Lachnospirales</taxon>
        <taxon>Lachnospiraceae</taxon>
        <taxon>Butyrivibrio</taxon>
    </lineage>
</organism>
<feature type="transmembrane region" description="Helical" evidence="6">
    <location>
        <begin position="53"/>
        <end position="79"/>
    </location>
</feature>
<keyword evidence="3 6" id="KW-0812">Transmembrane</keyword>
<dbReference type="GO" id="GO:0005886">
    <property type="term" value="C:plasma membrane"/>
    <property type="evidence" value="ECO:0007669"/>
    <property type="project" value="UniProtKB-SubCell"/>
</dbReference>
<gene>
    <name evidence="8" type="ordered locus">bpr_I1945</name>
</gene>
<proteinExistence type="inferred from homology"/>
<keyword evidence="4 6" id="KW-1133">Transmembrane helix</keyword>
<dbReference type="PANTHER" id="PTHR12677:SF59">
    <property type="entry name" value="GOLGI APPARATUS MEMBRANE PROTEIN TVP38-RELATED"/>
    <property type="match status" value="1"/>
</dbReference>
<comment type="caution">
    <text evidence="6">Lacks conserved residue(s) required for the propagation of feature annotation.</text>
</comment>
<feature type="transmembrane region" description="Helical" evidence="6">
    <location>
        <begin position="12"/>
        <end position="30"/>
    </location>
</feature>
<comment type="subcellular location">
    <subcellularLocation>
        <location evidence="1 6">Cell membrane</location>
        <topology evidence="1 6">Multi-pass membrane protein</topology>
    </subcellularLocation>
</comment>
<feature type="transmembrane region" description="Helical" evidence="6">
    <location>
        <begin position="196"/>
        <end position="217"/>
    </location>
</feature>
<dbReference type="eggNOG" id="COG0398">
    <property type="taxonomic scope" value="Bacteria"/>
</dbReference>
<dbReference type="STRING" id="515622.bpr_I1945"/>
<evidence type="ECO:0000256" key="1">
    <source>
        <dbReference type="ARBA" id="ARBA00004651"/>
    </source>
</evidence>
<keyword evidence="5 6" id="KW-0472">Membrane</keyword>
<comment type="similarity">
    <text evidence="6">Belongs to the TVP38/TMEM64 family.</text>
</comment>
<dbReference type="Proteomes" id="UP000001299">
    <property type="component" value="Chromosome 1"/>
</dbReference>
<evidence type="ECO:0000256" key="5">
    <source>
        <dbReference type="ARBA" id="ARBA00023136"/>
    </source>
</evidence>
<evidence type="ECO:0000256" key="3">
    <source>
        <dbReference type="ARBA" id="ARBA00022692"/>
    </source>
</evidence>
<dbReference type="InterPro" id="IPR032816">
    <property type="entry name" value="VTT_dom"/>
</dbReference>
<evidence type="ECO:0000256" key="6">
    <source>
        <dbReference type="RuleBase" id="RU366058"/>
    </source>
</evidence>
<dbReference type="AlphaFoldDB" id="E0RXV3"/>
<dbReference type="KEGG" id="bpb:bpr_I1945"/>